<name>A0A1W1EJI1_9ZZZZ</name>
<sequence>MITLDNQTTYNIELDLLEDIILEFTSAEVELIVCNSDYIREINYEYRGKNTSTDVLSFPIEGKFENMPLGTIIINIDKVIEVSKSLNHTINNEFTLLFIHGMLHLLGYDHEIDNGEMREEEIKLINQFKLPKSLIVRVEES</sequence>
<dbReference type="GO" id="GO:0046872">
    <property type="term" value="F:metal ion binding"/>
    <property type="evidence" value="ECO:0007669"/>
    <property type="project" value="UniProtKB-KW"/>
</dbReference>
<gene>
    <name evidence="8" type="ORF">MNB_SV-15-182</name>
</gene>
<evidence type="ECO:0000256" key="5">
    <source>
        <dbReference type="ARBA" id="ARBA00022759"/>
    </source>
</evidence>
<dbReference type="PANTHER" id="PTHR46986">
    <property type="entry name" value="ENDORIBONUCLEASE YBEY, CHLOROPLASTIC"/>
    <property type="match status" value="1"/>
</dbReference>
<evidence type="ECO:0000256" key="1">
    <source>
        <dbReference type="ARBA" id="ARBA00001947"/>
    </source>
</evidence>
<dbReference type="AlphaFoldDB" id="A0A1W1EJI1"/>
<evidence type="ECO:0000256" key="3">
    <source>
        <dbReference type="ARBA" id="ARBA00022722"/>
    </source>
</evidence>
<proteinExistence type="inferred from homology"/>
<dbReference type="GO" id="GO:0006364">
    <property type="term" value="P:rRNA processing"/>
    <property type="evidence" value="ECO:0007669"/>
    <property type="project" value="InterPro"/>
</dbReference>
<dbReference type="NCBIfam" id="TIGR00043">
    <property type="entry name" value="rRNA maturation RNase YbeY"/>
    <property type="match status" value="1"/>
</dbReference>
<keyword evidence="5" id="KW-0255">Endonuclease</keyword>
<keyword evidence="4" id="KW-0479">Metal-binding</keyword>
<evidence type="ECO:0000256" key="4">
    <source>
        <dbReference type="ARBA" id="ARBA00022723"/>
    </source>
</evidence>
<accession>A0A1W1EJI1</accession>
<dbReference type="GO" id="GO:0004519">
    <property type="term" value="F:endonuclease activity"/>
    <property type="evidence" value="ECO:0007669"/>
    <property type="project" value="UniProtKB-KW"/>
</dbReference>
<keyword evidence="6 8" id="KW-0378">Hydrolase</keyword>
<dbReference type="HAMAP" id="MF_00009">
    <property type="entry name" value="Endoribonucl_YbeY"/>
    <property type="match status" value="1"/>
</dbReference>
<keyword evidence="7" id="KW-0862">Zinc</keyword>
<evidence type="ECO:0000313" key="8">
    <source>
        <dbReference type="EMBL" id="SHO81025.1"/>
    </source>
</evidence>
<organism evidence="8">
    <name type="scientific">hydrothermal vent metagenome</name>
    <dbReference type="NCBI Taxonomy" id="652676"/>
    <lineage>
        <taxon>unclassified sequences</taxon>
        <taxon>metagenomes</taxon>
        <taxon>ecological metagenomes</taxon>
    </lineage>
</organism>
<dbReference type="InterPro" id="IPR002036">
    <property type="entry name" value="YbeY"/>
</dbReference>
<reference evidence="8" key="1">
    <citation type="submission" date="2016-10" db="EMBL/GenBank/DDBJ databases">
        <authorList>
            <person name="de Groot N.N."/>
        </authorList>
    </citation>
    <scope>NUCLEOTIDE SEQUENCE</scope>
</reference>
<dbReference type="PANTHER" id="PTHR46986:SF1">
    <property type="entry name" value="ENDORIBONUCLEASE YBEY, CHLOROPLASTIC"/>
    <property type="match status" value="1"/>
</dbReference>
<comment type="similarity">
    <text evidence="2">Belongs to the endoribonuclease YbeY family.</text>
</comment>
<protein>
    <submittedName>
        <fullName evidence="8">Metal-dependent hydrolase YbeY, involved in rRNA and/or ribosome maturation and assembly</fullName>
    </submittedName>
</protein>
<dbReference type="EMBL" id="FRYL01000025">
    <property type="protein sequence ID" value="SHO81025.1"/>
    <property type="molecule type" value="Genomic_DNA"/>
</dbReference>
<dbReference type="Gene3D" id="3.40.390.30">
    <property type="entry name" value="Metalloproteases ('zincins'), catalytic domain"/>
    <property type="match status" value="1"/>
</dbReference>
<evidence type="ECO:0000256" key="2">
    <source>
        <dbReference type="ARBA" id="ARBA00010875"/>
    </source>
</evidence>
<dbReference type="Pfam" id="PF02130">
    <property type="entry name" value="YbeY"/>
    <property type="match status" value="1"/>
</dbReference>
<comment type="cofactor">
    <cofactor evidence="1">
        <name>Zn(2+)</name>
        <dbReference type="ChEBI" id="CHEBI:29105"/>
    </cofactor>
</comment>
<dbReference type="PROSITE" id="PS01306">
    <property type="entry name" value="UPF0054"/>
    <property type="match status" value="1"/>
</dbReference>
<dbReference type="InterPro" id="IPR020549">
    <property type="entry name" value="YbeY_CS"/>
</dbReference>
<dbReference type="InterPro" id="IPR023091">
    <property type="entry name" value="MetalPrtase_cat_dom_sf_prd"/>
</dbReference>
<keyword evidence="3" id="KW-0540">Nuclease</keyword>
<dbReference type="GO" id="GO:0004222">
    <property type="term" value="F:metalloendopeptidase activity"/>
    <property type="evidence" value="ECO:0007669"/>
    <property type="project" value="InterPro"/>
</dbReference>
<evidence type="ECO:0000256" key="7">
    <source>
        <dbReference type="ARBA" id="ARBA00022833"/>
    </source>
</evidence>
<dbReference type="SUPFAM" id="SSF55486">
    <property type="entry name" value="Metalloproteases ('zincins'), catalytic domain"/>
    <property type="match status" value="1"/>
</dbReference>
<evidence type="ECO:0000256" key="6">
    <source>
        <dbReference type="ARBA" id="ARBA00022801"/>
    </source>
</evidence>